<dbReference type="Proteomes" id="UP000233553">
    <property type="component" value="Unassembled WGS sequence"/>
</dbReference>
<evidence type="ECO:0000313" key="5">
    <source>
        <dbReference type="Proteomes" id="UP000233553"/>
    </source>
</evidence>
<evidence type="ECO:0000313" key="4">
    <source>
        <dbReference type="EMBL" id="PKF33517.1"/>
    </source>
</evidence>
<dbReference type="SUPFAM" id="SSF56925">
    <property type="entry name" value="OMPA-like"/>
    <property type="match status" value="1"/>
</dbReference>
<feature type="signal peptide" evidence="1">
    <location>
        <begin position="1"/>
        <end position="20"/>
    </location>
</feature>
<dbReference type="InterPro" id="IPR054535">
    <property type="entry name" value="HphA_N"/>
</dbReference>
<proteinExistence type="predicted"/>
<accession>A0A2N0WF51</accession>
<evidence type="ECO:0000259" key="3">
    <source>
        <dbReference type="Pfam" id="PF22829"/>
    </source>
</evidence>
<dbReference type="InterPro" id="IPR054843">
    <property type="entry name" value="Slam_hemophilin_C"/>
</dbReference>
<sequence length="263" mass="25775">MKISQLFIGLVACSAVFAHAGIDGASSNENNIIIGAAANASHPGGAAAVSVQAAGAPYNAFTGFSSLKGLAQAFTARGASNTDVTVGSKTFNISHIPVSAMPPSHSALGNFNFGQVGTQEVYFGEWWKAGDTAASASHTVYYAGDNTNTTVPTAGTATYTVAGINGSATNLLSGNLTANFGAGTLEGSLTGTGTAVSSLSLNGVTFNPGTAAFSGGASATGTAGLNNSGIVQGHFFGANAAALAGIAEFNNAAYNTAFGGAKN</sequence>
<evidence type="ECO:0000256" key="1">
    <source>
        <dbReference type="SAM" id="SignalP"/>
    </source>
</evidence>
<dbReference type="EMBL" id="PISJ01000013">
    <property type="protein sequence ID" value="PKF33517.1"/>
    <property type="molecule type" value="Genomic_DNA"/>
</dbReference>
<evidence type="ECO:0000259" key="2">
    <source>
        <dbReference type="Pfam" id="PF22828"/>
    </source>
</evidence>
<dbReference type="Gene3D" id="2.40.160.90">
    <property type="match status" value="1"/>
</dbReference>
<dbReference type="Pfam" id="PF22828">
    <property type="entry name" value="HphA_N"/>
    <property type="match status" value="1"/>
</dbReference>
<dbReference type="InterPro" id="IPR011250">
    <property type="entry name" value="OMP/PagP_B-barrel"/>
</dbReference>
<dbReference type="RefSeq" id="WP_101236675.1">
    <property type="nucleotide sequence ID" value="NZ_PISJ01000013.1"/>
</dbReference>
<dbReference type="AlphaFoldDB" id="A0A2N0WF51"/>
<comment type="caution">
    <text evidence="4">The sequence shown here is derived from an EMBL/GenBank/DDBJ whole genome shotgun (WGS) entry which is preliminary data.</text>
</comment>
<protein>
    <submittedName>
        <fullName evidence="4">Uncharacterized protein</fullName>
    </submittedName>
</protein>
<feature type="domain" description="HphA N-terminal heme-binding" evidence="2">
    <location>
        <begin position="18"/>
        <end position="135"/>
    </location>
</feature>
<feature type="domain" description="HphA C-terminal" evidence="3">
    <location>
        <begin position="149"/>
        <end position="262"/>
    </location>
</feature>
<dbReference type="NCBIfam" id="NF041636">
    <property type="entry name" value="slam_lipo"/>
    <property type="match status" value="1"/>
</dbReference>
<feature type="chain" id="PRO_5014690138" evidence="1">
    <location>
        <begin position="21"/>
        <end position="263"/>
    </location>
</feature>
<organism evidence="4 5">
    <name type="scientific">Acinetobacter proteolyticus</name>
    <dbReference type="NCBI Taxonomy" id="1776741"/>
    <lineage>
        <taxon>Bacteria</taxon>
        <taxon>Pseudomonadati</taxon>
        <taxon>Pseudomonadota</taxon>
        <taxon>Gammaproteobacteria</taxon>
        <taxon>Moraxellales</taxon>
        <taxon>Moraxellaceae</taxon>
        <taxon>Acinetobacter</taxon>
    </lineage>
</organism>
<reference evidence="4 5" key="1">
    <citation type="submission" date="2017-12" db="EMBL/GenBank/DDBJ databases">
        <title>Draft Genome sequences of multiple microbial strains isolated from spacecraft associated surfaces.</title>
        <authorList>
            <person name="Seuylemezian A."/>
            <person name="Vaishampayan P."/>
            <person name="Venkateswaran K."/>
        </authorList>
    </citation>
    <scope>NUCLEOTIDE SEQUENCE [LARGE SCALE GENOMIC DNA]</scope>
    <source>
        <strain evidence="4 5">2P01AA</strain>
    </source>
</reference>
<dbReference type="InterPro" id="IPR054536">
    <property type="entry name" value="HphA_C"/>
</dbReference>
<dbReference type="Pfam" id="PF22829">
    <property type="entry name" value="HphA_C"/>
    <property type="match status" value="1"/>
</dbReference>
<gene>
    <name evidence="4" type="ORF">CW311_12030</name>
</gene>
<name>A0A2N0WF51_9GAMM</name>
<keyword evidence="1" id="KW-0732">Signal</keyword>